<sequence>MIEDPSDEVLDQLVIDVLPVWLRLAPGTVAAPGPGSTPVSPRTPLRVGKEHSVPAGSGVPADADPPHPLIADLRGAFPDGTPVRLRGEWSITKRHDGALPKHEVDVRFGSVDAGLD</sequence>
<evidence type="ECO:0000313" key="3">
    <source>
        <dbReference type="Proteomes" id="UP000644727"/>
    </source>
</evidence>
<name>A0ABR9W1C8_9MICO</name>
<accession>A0ABR9W1C8</accession>
<protein>
    <submittedName>
        <fullName evidence="2">Uncharacterized protein</fullName>
    </submittedName>
</protein>
<proteinExistence type="predicted"/>
<comment type="caution">
    <text evidence="2">The sequence shown here is derived from an EMBL/GenBank/DDBJ whole genome shotgun (WGS) entry which is preliminary data.</text>
</comment>
<reference evidence="2 3" key="1">
    <citation type="submission" date="2020-10" db="EMBL/GenBank/DDBJ databases">
        <title>Draft genome and description of Brachybacterium epidermidis sp nov.</title>
        <authorList>
            <person name="Boxberger M."/>
            <person name="La Scola B."/>
        </authorList>
    </citation>
    <scope>NUCLEOTIDE SEQUENCE [LARGE SCALE GENOMIC DNA]</scope>
    <source>
        <strain evidence="2 3">Marseille-Q2903</strain>
    </source>
</reference>
<dbReference type="RefSeq" id="WP_193864998.1">
    <property type="nucleotide sequence ID" value="NZ_JADEYR010000002.1"/>
</dbReference>
<organism evidence="2 3">
    <name type="scientific">Brachybacterium epidermidis</name>
    <dbReference type="NCBI Taxonomy" id="2781983"/>
    <lineage>
        <taxon>Bacteria</taxon>
        <taxon>Bacillati</taxon>
        <taxon>Actinomycetota</taxon>
        <taxon>Actinomycetes</taxon>
        <taxon>Micrococcales</taxon>
        <taxon>Dermabacteraceae</taxon>
        <taxon>Brachybacterium</taxon>
    </lineage>
</organism>
<gene>
    <name evidence="2" type="ORF">IOE58_03225</name>
</gene>
<evidence type="ECO:0000256" key="1">
    <source>
        <dbReference type="SAM" id="MobiDB-lite"/>
    </source>
</evidence>
<evidence type="ECO:0000313" key="2">
    <source>
        <dbReference type="EMBL" id="MBE9403245.1"/>
    </source>
</evidence>
<feature type="region of interest" description="Disordered" evidence="1">
    <location>
        <begin position="27"/>
        <end position="79"/>
    </location>
</feature>
<keyword evidence="3" id="KW-1185">Reference proteome</keyword>
<dbReference type="EMBL" id="JADEYR010000002">
    <property type="protein sequence ID" value="MBE9403245.1"/>
    <property type="molecule type" value="Genomic_DNA"/>
</dbReference>
<dbReference type="Proteomes" id="UP000644727">
    <property type="component" value="Unassembled WGS sequence"/>
</dbReference>